<evidence type="ECO:0000313" key="8">
    <source>
        <dbReference type="Ensembl" id="ENSOANP00000027273.2"/>
    </source>
</evidence>
<keyword evidence="2" id="KW-0964">Secreted</keyword>
<dbReference type="GeneTree" id="ENSGT00900000141664"/>
<dbReference type="OrthoDB" id="328123at2759"/>
<dbReference type="Gene3D" id="3.30.60.30">
    <property type="match status" value="1"/>
</dbReference>
<evidence type="ECO:0000256" key="5">
    <source>
        <dbReference type="ARBA" id="ARBA00023157"/>
    </source>
</evidence>
<dbReference type="GO" id="GO:0005576">
    <property type="term" value="C:extracellular region"/>
    <property type="evidence" value="ECO:0007669"/>
    <property type="project" value="UniProtKB-SubCell"/>
</dbReference>
<evidence type="ECO:0000256" key="1">
    <source>
        <dbReference type="ARBA" id="ARBA00004613"/>
    </source>
</evidence>
<dbReference type="InterPro" id="IPR002350">
    <property type="entry name" value="Kazal_dom"/>
</dbReference>
<dbReference type="SMART" id="SM00280">
    <property type="entry name" value="KAZAL"/>
    <property type="match status" value="1"/>
</dbReference>
<dbReference type="Ensembl" id="ENSOANT00000031073.2">
    <property type="protein sequence ID" value="ENSOANP00000027273.2"/>
    <property type="gene ID" value="ENSOANG00000021422.2"/>
</dbReference>
<evidence type="ECO:0000256" key="6">
    <source>
        <dbReference type="SAM" id="SignalP"/>
    </source>
</evidence>
<sequence length="85" mass="9661">MKKTELLVLLSTLSLCFLFADAVSQGGYQAYCGNYIRHPGERIHCSKIHRPVCGTDGKTYNNRCEFCRVAWEMQGKLGYKHEGKC</sequence>
<dbReference type="GO" id="GO:0004867">
    <property type="term" value="F:serine-type endopeptidase inhibitor activity"/>
    <property type="evidence" value="ECO:0007669"/>
    <property type="project" value="UniProtKB-KW"/>
</dbReference>
<keyword evidence="3" id="KW-0646">Protease inhibitor</keyword>
<feature type="domain" description="Kazal-like" evidence="7">
    <location>
        <begin position="26"/>
        <end position="85"/>
    </location>
</feature>
<dbReference type="PANTHER" id="PTHR47499:SF4">
    <property type="entry name" value="SERINE PROTEASE INHIBITOR KAZAL-TYPE 12"/>
    <property type="match status" value="1"/>
</dbReference>
<dbReference type="InterPro" id="IPR050159">
    <property type="entry name" value="Kazal-type_SerProtInhib"/>
</dbReference>
<proteinExistence type="predicted"/>
<gene>
    <name evidence="8" type="primary">LOC100076231</name>
</gene>
<dbReference type="SUPFAM" id="SSF100895">
    <property type="entry name" value="Kazal-type serine protease inhibitors"/>
    <property type="match status" value="1"/>
</dbReference>
<evidence type="ECO:0000256" key="2">
    <source>
        <dbReference type="ARBA" id="ARBA00022525"/>
    </source>
</evidence>
<organism evidence="8 9">
    <name type="scientific">Ornithorhynchus anatinus</name>
    <name type="common">Duckbill platypus</name>
    <dbReference type="NCBI Taxonomy" id="9258"/>
    <lineage>
        <taxon>Eukaryota</taxon>
        <taxon>Metazoa</taxon>
        <taxon>Chordata</taxon>
        <taxon>Craniata</taxon>
        <taxon>Vertebrata</taxon>
        <taxon>Euteleostomi</taxon>
        <taxon>Mammalia</taxon>
        <taxon>Monotremata</taxon>
        <taxon>Ornithorhynchidae</taxon>
        <taxon>Ornithorhynchus</taxon>
    </lineage>
</organism>
<dbReference type="KEGG" id="oaa:100076231"/>
<evidence type="ECO:0000256" key="4">
    <source>
        <dbReference type="ARBA" id="ARBA00022900"/>
    </source>
</evidence>
<keyword evidence="9" id="KW-1185">Reference proteome</keyword>
<keyword evidence="4" id="KW-0722">Serine protease inhibitor</keyword>
<accession>F6Z2V8</accession>
<reference evidence="8" key="3">
    <citation type="submission" date="2025-09" db="UniProtKB">
        <authorList>
            <consortium name="Ensembl"/>
        </authorList>
    </citation>
    <scope>IDENTIFICATION</scope>
    <source>
        <strain evidence="8">Glennie</strain>
    </source>
</reference>
<dbReference type="Bgee" id="ENSOANG00000021422">
    <property type="expression patterns" value="Expressed in testis"/>
</dbReference>
<dbReference type="PROSITE" id="PS00282">
    <property type="entry name" value="KAZAL_1"/>
    <property type="match status" value="1"/>
</dbReference>
<dbReference type="Proteomes" id="UP000002279">
    <property type="component" value="Chromosome X1"/>
</dbReference>
<dbReference type="PROSITE" id="PS51465">
    <property type="entry name" value="KAZAL_2"/>
    <property type="match status" value="1"/>
</dbReference>
<keyword evidence="6" id="KW-0732">Signal</keyword>
<dbReference type="HOGENOM" id="CLU_169765_4_0_1"/>
<evidence type="ECO:0000259" key="7">
    <source>
        <dbReference type="PROSITE" id="PS51465"/>
    </source>
</evidence>
<dbReference type="FunFam" id="3.30.60.30:FF:000037">
    <property type="entry name" value="Ovomucoid"/>
    <property type="match status" value="1"/>
</dbReference>
<dbReference type="InParanoid" id="F6Z2V8"/>
<feature type="signal peptide" evidence="6">
    <location>
        <begin position="1"/>
        <end position="22"/>
    </location>
</feature>
<evidence type="ECO:0000313" key="9">
    <source>
        <dbReference type="Proteomes" id="UP000002279"/>
    </source>
</evidence>
<feature type="chain" id="PRO_5027773857" description="Kazal-like domain-containing protein" evidence="6">
    <location>
        <begin position="23"/>
        <end position="85"/>
    </location>
</feature>
<dbReference type="InterPro" id="IPR001239">
    <property type="entry name" value="Prot_inh_Kazal-m"/>
</dbReference>
<dbReference type="eggNOG" id="KOG3649">
    <property type="taxonomic scope" value="Eukaryota"/>
</dbReference>
<name>F6Z2V8_ORNAN</name>
<comment type="subcellular location">
    <subcellularLocation>
        <location evidence="1">Secreted</location>
    </subcellularLocation>
</comment>
<reference evidence="8 9" key="1">
    <citation type="journal article" date="2008" name="Nature">
        <title>Genome analysis of the platypus reveals unique signatures of evolution.</title>
        <authorList>
            <person name="Warren W.C."/>
            <person name="Hillier L.W."/>
            <person name="Marshall Graves J.A."/>
            <person name="Birney E."/>
            <person name="Ponting C.P."/>
            <person name="Grutzner F."/>
            <person name="Belov K."/>
            <person name="Miller W."/>
            <person name="Clarke L."/>
            <person name="Chinwalla A.T."/>
            <person name="Yang S.P."/>
            <person name="Heger A."/>
            <person name="Locke D.P."/>
            <person name="Miethke P."/>
            <person name="Waters P.D."/>
            <person name="Veyrunes F."/>
            <person name="Fulton L."/>
            <person name="Fulton B."/>
            <person name="Graves T."/>
            <person name="Wallis J."/>
            <person name="Puente X.S."/>
            <person name="Lopez-Otin C."/>
            <person name="Ordonez G.R."/>
            <person name="Eichler E.E."/>
            <person name="Chen L."/>
            <person name="Cheng Z."/>
            <person name="Deakin J.E."/>
            <person name="Alsop A."/>
            <person name="Thompson K."/>
            <person name="Kirby P."/>
            <person name="Papenfuss A.T."/>
            <person name="Wakefield M.J."/>
            <person name="Olender T."/>
            <person name="Lancet D."/>
            <person name="Huttley G.A."/>
            <person name="Smit A.F."/>
            <person name="Pask A."/>
            <person name="Temple-Smith P."/>
            <person name="Batzer M.A."/>
            <person name="Walker J.A."/>
            <person name="Konkel M.K."/>
            <person name="Harris R.S."/>
            <person name="Whittington C.M."/>
            <person name="Wong E.S."/>
            <person name="Gemmell N.J."/>
            <person name="Buschiazzo E."/>
            <person name="Vargas Jentzsch I.M."/>
            <person name="Merkel A."/>
            <person name="Schmitz J."/>
            <person name="Zemann A."/>
            <person name="Churakov G."/>
            <person name="Kriegs J.O."/>
            <person name="Brosius J."/>
            <person name="Murchison E.P."/>
            <person name="Sachidanandam R."/>
            <person name="Smith C."/>
            <person name="Hannon G.J."/>
            <person name="Tsend-Ayush E."/>
            <person name="McMillan D."/>
            <person name="Attenborough R."/>
            <person name="Rens W."/>
            <person name="Ferguson-Smith M."/>
            <person name="Lefevre C.M."/>
            <person name="Sharp J.A."/>
            <person name="Nicholas K.R."/>
            <person name="Ray D.A."/>
            <person name="Kube M."/>
            <person name="Reinhardt R."/>
            <person name="Pringle T.H."/>
            <person name="Taylor J."/>
            <person name="Jones R.C."/>
            <person name="Nixon B."/>
            <person name="Dacheux J.L."/>
            <person name="Niwa H."/>
            <person name="Sekita Y."/>
            <person name="Huang X."/>
            <person name="Stark A."/>
            <person name="Kheradpour P."/>
            <person name="Kellis M."/>
            <person name="Flicek P."/>
            <person name="Chen Y."/>
            <person name="Webber C."/>
            <person name="Hardison R."/>
            <person name="Nelson J."/>
            <person name="Hallsworth-Pepin K."/>
            <person name="Delehaunty K."/>
            <person name="Markovic C."/>
            <person name="Minx P."/>
            <person name="Feng Y."/>
            <person name="Kremitzki C."/>
            <person name="Mitreva M."/>
            <person name="Glasscock J."/>
            <person name="Wylie T."/>
            <person name="Wohldmann P."/>
            <person name="Thiru P."/>
            <person name="Nhan M.N."/>
            <person name="Pohl C.S."/>
            <person name="Smith S.M."/>
            <person name="Hou S."/>
            <person name="Nefedov M."/>
            <person name="de Jong P.J."/>
            <person name="Renfree M.B."/>
            <person name="Mardis E.R."/>
            <person name="Wilson R.K."/>
        </authorList>
    </citation>
    <scope>NUCLEOTIDE SEQUENCE [LARGE SCALE GENOMIC DNA]</scope>
    <source>
        <strain evidence="8 9">Glennie</strain>
    </source>
</reference>
<keyword evidence="5" id="KW-1015">Disulfide bond</keyword>
<dbReference type="PRINTS" id="PR00290">
    <property type="entry name" value="KAZALINHBTR"/>
</dbReference>
<evidence type="ECO:0000256" key="3">
    <source>
        <dbReference type="ARBA" id="ARBA00022690"/>
    </source>
</evidence>
<dbReference type="RefSeq" id="XP_007671518.1">
    <property type="nucleotide sequence ID" value="XM_007673328.3"/>
</dbReference>
<dbReference type="Pfam" id="PF00050">
    <property type="entry name" value="Kazal_1"/>
    <property type="match status" value="1"/>
</dbReference>
<reference evidence="8" key="2">
    <citation type="submission" date="2025-08" db="UniProtKB">
        <authorList>
            <consortium name="Ensembl"/>
        </authorList>
    </citation>
    <scope>IDENTIFICATION</scope>
    <source>
        <strain evidence="8">Glennie</strain>
    </source>
</reference>
<dbReference type="GeneID" id="100076231"/>
<dbReference type="AlphaFoldDB" id="F6Z2V8"/>
<protein>
    <recommendedName>
        <fullName evidence="7">Kazal-like domain-containing protein</fullName>
    </recommendedName>
</protein>
<dbReference type="InterPro" id="IPR036058">
    <property type="entry name" value="Kazal_dom_sf"/>
</dbReference>
<dbReference type="PANTHER" id="PTHR47499">
    <property type="entry name" value="SERINE PROTEASE INHIBITOR KAZAL-TYPE 7 SPINK7"/>
    <property type="match status" value="1"/>
</dbReference>
<dbReference type="OMA" id="CPKIHKP"/>